<organism evidence="3 4">
    <name type="scientific">Oryzomicrobium terrae</name>
    <dbReference type="NCBI Taxonomy" id="1735038"/>
    <lineage>
        <taxon>Bacteria</taxon>
        <taxon>Pseudomonadati</taxon>
        <taxon>Pseudomonadota</taxon>
        <taxon>Betaproteobacteria</taxon>
        <taxon>Rhodocyclales</taxon>
        <taxon>Rhodocyclaceae</taxon>
        <taxon>Oryzomicrobium</taxon>
    </lineage>
</organism>
<dbReference type="InterPro" id="IPR041651">
    <property type="entry name" value="DUF5610"/>
</dbReference>
<reference evidence="3 4" key="1">
    <citation type="submission" date="2017-07" db="EMBL/GenBank/DDBJ databases">
        <title>Complete genome sequence of Oryzomicrobium terrae TPP412.</title>
        <authorList>
            <person name="Chiu L.-W."/>
            <person name="Lo K.-J."/>
            <person name="Tsai Y.-M."/>
            <person name="Lin S.-S."/>
            <person name="Kuo C.-H."/>
            <person name="Liu C.-T."/>
        </authorList>
    </citation>
    <scope>NUCLEOTIDE SEQUENCE [LARGE SCALE GENOMIC DNA]</scope>
    <source>
        <strain evidence="3 4">TPP412</strain>
    </source>
</reference>
<dbReference type="Gene3D" id="1.10.132.90">
    <property type="match status" value="1"/>
</dbReference>
<keyword evidence="4" id="KW-1185">Reference proteome</keyword>
<evidence type="ECO:0000313" key="3">
    <source>
        <dbReference type="EMBL" id="QEL64914.1"/>
    </source>
</evidence>
<evidence type="ECO:0000256" key="1">
    <source>
        <dbReference type="SAM" id="MobiDB-lite"/>
    </source>
</evidence>
<dbReference type="EMBL" id="CP022579">
    <property type="protein sequence ID" value="QEL64914.1"/>
    <property type="molecule type" value="Genomic_DNA"/>
</dbReference>
<dbReference type="KEGG" id="otr:OTERR_14380"/>
<dbReference type="RefSeq" id="WP_149425314.1">
    <property type="nucleotide sequence ID" value="NZ_CP022579.1"/>
</dbReference>
<feature type="region of interest" description="Disordered" evidence="1">
    <location>
        <begin position="1"/>
        <end position="44"/>
    </location>
</feature>
<feature type="domain" description="DUF5610" evidence="2">
    <location>
        <begin position="70"/>
        <end position="187"/>
    </location>
</feature>
<proteinExistence type="predicted"/>
<evidence type="ECO:0000313" key="4">
    <source>
        <dbReference type="Proteomes" id="UP000323671"/>
    </source>
</evidence>
<feature type="region of interest" description="Disordered" evidence="1">
    <location>
        <begin position="193"/>
        <end position="213"/>
    </location>
</feature>
<evidence type="ECO:0000259" key="2">
    <source>
        <dbReference type="Pfam" id="PF18433"/>
    </source>
</evidence>
<sequence length="213" mass="21487">MTISLPTGSAAAATASQSSKAAQPLPAAGADKAKASGDSQVKSAEASARSALNVQILQSSLEVSIQAGDKSQALLFRSAIDKINEALAPDLGPDALQGAMSQDNSPEATAGRIVALSTGFFDAYAAQHPGEDPETLARNFVDLIRGGFEKGFGEAKELLKGLGVLSGDIESGIMKTYDLVHKGLDDFLGAKLAPPAASDTASPGGDKATAASS</sequence>
<dbReference type="Pfam" id="PF18433">
    <property type="entry name" value="DUF5610"/>
    <property type="match status" value="1"/>
</dbReference>
<gene>
    <name evidence="3" type="ORF">OTERR_14380</name>
</gene>
<accession>A0A5C1E8F3</accession>
<dbReference type="AlphaFoldDB" id="A0A5C1E8F3"/>
<name>A0A5C1E8F3_9RHOO</name>
<feature type="compositionally biased region" description="Low complexity" evidence="1">
    <location>
        <begin position="9"/>
        <end position="30"/>
    </location>
</feature>
<dbReference type="Proteomes" id="UP000323671">
    <property type="component" value="Chromosome"/>
</dbReference>
<protein>
    <recommendedName>
        <fullName evidence="2">DUF5610 domain-containing protein</fullName>
    </recommendedName>
</protein>